<feature type="domain" description="Flagellin C-terminal" evidence="6">
    <location>
        <begin position="560"/>
        <end position="644"/>
    </location>
</feature>
<comment type="similarity">
    <text evidence="1 4">Belongs to the bacterial flagellin family.</text>
</comment>
<reference evidence="7 8" key="1">
    <citation type="submission" date="2019-06" db="EMBL/GenBank/DDBJ databases">
        <title>Pantoea dispersa Assembly.</title>
        <authorList>
            <person name="Wang J."/>
        </authorList>
    </citation>
    <scope>NUCLEOTIDE SEQUENCE [LARGE SCALE GENOMIC DNA]</scope>
    <source>
        <strain evidence="8">bio</strain>
    </source>
</reference>
<evidence type="ECO:0000256" key="1">
    <source>
        <dbReference type="ARBA" id="ARBA00005709"/>
    </source>
</evidence>
<dbReference type="PANTHER" id="PTHR42792:SF2">
    <property type="entry name" value="FLAGELLIN"/>
    <property type="match status" value="1"/>
</dbReference>
<evidence type="ECO:0000259" key="5">
    <source>
        <dbReference type="Pfam" id="PF00669"/>
    </source>
</evidence>
<evidence type="ECO:0000256" key="4">
    <source>
        <dbReference type="RuleBase" id="RU362073"/>
    </source>
</evidence>
<keyword evidence="7" id="KW-0969">Cilium</keyword>
<keyword evidence="2 4" id="KW-0964">Secreted</keyword>
<evidence type="ECO:0000256" key="2">
    <source>
        <dbReference type="ARBA" id="ARBA00022525"/>
    </source>
</evidence>
<evidence type="ECO:0000313" key="7">
    <source>
        <dbReference type="EMBL" id="TQC70873.1"/>
    </source>
</evidence>
<dbReference type="Pfam" id="PF00669">
    <property type="entry name" value="Flagellin_N"/>
    <property type="match status" value="1"/>
</dbReference>
<evidence type="ECO:0000256" key="3">
    <source>
        <dbReference type="ARBA" id="ARBA00023143"/>
    </source>
</evidence>
<gene>
    <name evidence="7" type="ORF">FK492_17045</name>
</gene>
<name>A0ABY2ZUG1_9GAMM</name>
<comment type="subcellular location">
    <subcellularLocation>
        <location evidence="4">Secreted</location>
    </subcellularLocation>
    <subcellularLocation>
        <location evidence="4">Bacterial flagellum</location>
    </subcellularLocation>
</comment>
<sequence length="646" mass="67306">MPITLSVYLSVSPEMISLQTNLSALNASKQSARSGAALGDAIRHLSSGMRITSARDDAAGQAIGNRFSSQQNGLAVAQRNTGDGLSLVETAESALDEINNRLQRIRQLAVQGLNSTNSQSDSDAIQAEINLNLKEIDRLNTSSSFNGIRLLDGSAGKLGFQVGANDNEKISLDLSAPGFSVEALGLKDLVISGISGKVTNVTTLTGLATNMAFSNPAITVNYVPASGSPQLVRSSGDNRQYVQSSDAAGKPVYYLAAVSARWDTATAAGNVSISRSNPAPLYSNVSSIASRTIPAVNFQDSSGSALSTTPAATLTQDNGQYYIEQNNSWYPATLSFGSSGAVTARMTGGAAKSDSDFATLPTTVTDTPAINTSTASLSFSDASGNAVSNGRLLRTSGGQYVMEVDNGGGSYQYYNAAVSATSDGTSNALSIVATSASSINSFSAVNSVTGTSYITLDPANVDVRYTDVDGNSSNDVLKLDADGNYYMDVPNGNLDKTATFVRSDSSGNLMLKTLQGVGDVQIYFQAALSSVTDASTNFTTLRVAETGSEIRLKHPDDPLATLDRAIGQIDSQRTRLGAVANRLLSAQTLQGNATAAIAASRSRIEDADYASEVSSLSRQQILQQASSALLAQANQLPQQVLKLLNA</sequence>
<dbReference type="InterPro" id="IPR046358">
    <property type="entry name" value="Flagellin_C"/>
</dbReference>
<keyword evidence="7" id="KW-0282">Flagellum</keyword>
<organism evidence="7 8">
    <name type="scientific">Pantoea dispersa</name>
    <dbReference type="NCBI Taxonomy" id="59814"/>
    <lineage>
        <taxon>Bacteria</taxon>
        <taxon>Pseudomonadati</taxon>
        <taxon>Pseudomonadota</taxon>
        <taxon>Gammaproteobacteria</taxon>
        <taxon>Enterobacterales</taxon>
        <taxon>Erwiniaceae</taxon>
        <taxon>Pantoea</taxon>
    </lineage>
</organism>
<dbReference type="Gene3D" id="1.20.1330.10">
    <property type="entry name" value="f41 fragment of flagellin, N-terminal domain"/>
    <property type="match status" value="2"/>
</dbReference>
<protein>
    <recommendedName>
        <fullName evidence="4">Flagellin</fullName>
    </recommendedName>
</protein>
<keyword evidence="8" id="KW-1185">Reference proteome</keyword>
<keyword evidence="3 4" id="KW-0975">Bacterial flagellum</keyword>
<dbReference type="SUPFAM" id="SSF64518">
    <property type="entry name" value="Phase 1 flagellin"/>
    <property type="match status" value="2"/>
</dbReference>
<comment type="function">
    <text evidence="4">Flagellin is the subunit protein which polymerizes to form the filaments of bacterial flagella.</text>
</comment>
<keyword evidence="7" id="KW-0966">Cell projection</keyword>
<dbReference type="Pfam" id="PF00700">
    <property type="entry name" value="Flagellin_C"/>
    <property type="match status" value="1"/>
</dbReference>
<accession>A0ABY2ZUG1</accession>
<feature type="domain" description="Flagellin N-terminal" evidence="5">
    <location>
        <begin position="20"/>
        <end position="154"/>
    </location>
</feature>
<dbReference type="PRINTS" id="PR00207">
    <property type="entry name" value="FLAGELLIN"/>
</dbReference>
<dbReference type="EMBL" id="VICF01000007">
    <property type="protein sequence ID" value="TQC70873.1"/>
    <property type="molecule type" value="Genomic_DNA"/>
</dbReference>
<evidence type="ECO:0000313" key="8">
    <source>
        <dbReference type="Proteomes" id="UP000319715"/>
    </source>
</evidence>
<evidence type="ECO:0000259" key="6">
    <source>
        <dbReference type="Pfam" id="PF00700"/>
    </source>
</evidence>
<comment type="caution">
    <text evidence="7">The sequence shown here is derived from an EMBL/GenBank/DDBJ whole genome shotgun (WGS) entry which is preliminary data.</text>
</comment>
<dbReference type="Proteomes" id="UP000319715">
    <property type="component" value="Unassembled WGS sequence"/>
</dbReference>
<dbReference type="InterPro" id="IPR001029">
    <property type="entry name" value="Flagellin_N"/>
</dbReference>
<proteinExistence type="inferred from homology"/>
<dbReference type="InterPro" id="IPR001492">
    <property type="entry name" value="Flagellin"/>
</dbReference>
<dbReference type="PANTHER" id="PTHR42792">
    <property type="entry name" value="FLAGELLIN"/>
    <property type="match status" value="1"/>
</dbReference>